<comment type="caution">
    <text evidence="2">The sequence shown here is derived from an EMBL/GenBank/DDBJ whole genome shotgun (WGS) entry which is preliminary data.</text>
</comment>
<dbReference type="EMBL" id="NSFD01000055">
    <property type="protein sequence ID" value="PBA23818.1"/>
    <property type="molecule type" value="Genomic_DNA"/>
</dbReference>
<sequence>MLRLLSLRGFARRRGLSYGTVLRYHHENRLPDPDGVLTDDAGGDLPEHEVHSHPGWLLDTIDNWQRPGQGARTDLKARQQPEQ</sequence>
<feature type="compositionally biased region" description="Basic and acidic residues" evidence="1">
    <location>
        <begin position="73"/>
        <end position="83"/>
    </location>
</feature>
<gene>
    <name evidence="2" type="ORF">CKJ66_26715</name>
</gene>
<dbReference type="Proteomes" id="UP000217768">
    <property type="component" value="Unassembled WGS sequence"/>
</dbReference>
<accession>A0A2A2ZBN2</accession>
<evidence type="ECO:0000313" key="3">
    <source>
        <dbReference type="Proteomes" id="UP000217768"/>
    </source>
</evidence>
<dbReference type="RefSeq" id="WP_033721425.1">
    <property type="nucleotide sequence ID" value="NZ_NSFD01000055.1"/>
</dbReference>
<evidence type="ECO:0000313" key="2">
    <source>
        <dbReference type="EMBL" id="PBA23818.1"/>
    </source>
</evidence>
<reference evidence="2 3" key="1">
    <citation type="submission" date="2017-08" db="EMBL/GenBank/DDBJ databases">
        <title>Phylogenetic analysis of Mycobacterium avium complex whole genomes.</title>
        <authorList>
            <person name="Caverly L.J."/>
            <person name="Spilker T."/>
            <person name="Lipuma J."/>
        </authorList>
    </citation>
    <scope>NUCLEOTIDE SEQUENCE [LARGE SCALE GENOMIC DNA]</scope>
    <source>
        <strain evidence="2 3">FLAC0165</strain>
    </source>
</reference>
<evidence type="ECO:0000256" key="1">
    <source>
        <dbReference type="SAM" id="MobiDB-lite"/>
    </source>
</evidence>
<proteinExistence type="predicted"/>
<protein>
    <submittedName>
        <fullName evidence="2">Uncharacterized protein</fullName>
    </submittedName>
</protein>
<name>A0A2A2ZBN2_MYCAV</name>
<dbReference type="AlphaFoldDB" id="A0A2A2ZBN2"/>
<feature type="region of interest" description="Disordered" evidence="1">
    <location>
        <begin position="27"/>
        <end position="83"/>
    </location>
</feature>
<organism evidence="2 3">
    <name type="scientific">Mycobacterium avium</name>
    <dbReference type="NCBI Taxonomy" id="1764"/>
    <lineage>
        <taxon>Bacteria</taxon>
        <taxon>Bacillati</taxon>
        <taxon>Actinomycetota</taxon>
        <taxon>Actinomycetes</taxon>
        <taxon>Mycobacteriales</taxon>
        <taxon>Mycobacteriaceae</taxon>
        <taxon>Mycobacterium</taxon>
        <taxon>Mycobacterium avium complex (MAC)</taxon>
    </lineage>
</organism>